<proteinExistence type="predicted"/>
<dbReference type="AlphaFoldDB" id="A0A0E9QL46"/>
<keyword evidence="1" id="KW-0472">Membrane</keyword>
<accession>A0A0E9QL46</accession>
<evidence type="ECO:0000256" key="1">
    <source>
        <dbReference type="SAM" id="Phobius"/>
    </source>
</evidence>
<name>A0A0E9QL46_ANGAN</name>
<feature type="transmembrane region" description="Helical" evidence="1">
    <location>
        <begin position="20"/>
        <end position="40"/>
    </location>
</feature>
<keyword evidence="1" id="KW-0812">Transmembrane</keyword>
<dbReference type="EMBL" id="GBXM01091769">
    <property type="protein sequence ID" value="JAH16808.1"/>
    <property type="molecule type" value="Transcribed_RNA"/>
</dbReference>
<reference evidence="2" key="2">
    <citation type="journal article" date="2015" name="Fish Shellfish Immunol.">
        <title>Early steps in the European eel (Anguilla anguilla)-Vibrio vulnificus interaction in the gills: Role of the RtxA13 toxin.</title>
        <authorList>
            <person name="Callol A."/>
            <person name="Pajuelo D."/>
            <person name="Ebbesson L."/>
            <person name="Teles M."/>
            <person name="MacKenzie S."/>
            <person name="Amaro C."/>
        </authorList>
    </citation>
    <scope>NUCLEOTIDE SEQUENCE</scope>
</reference>
<protein>
    <submittedName>
        <fullName evidence="2">Uncharacterized protein</fullName>
    </submittedName>
</protein>
<organism evidence="2">
    <name type="scientific">Anguilla anguilla</name>
    <name type="common">European freshwater eel</name>
    <name type="synonym">Muraena anguilla</name>
    <dbReference type="NCBI Taxonomy" id="7936"/>
    <lineage>
        <taxon>Eukaryota</taxon>
        <taxon>Metazoa</taxon>
        <taxon>Chordata</taxon>
        <taxon>Craniata</taxon>
        <taxon>Vertebrata</taxon>
        <taxon>Euteleostomi</taxon>
        <taxon>Actinopterygii</taxon>
        <taxon>Neopterygii</taxon>
        <taxon>Teleostei</taxon>
        <taxon>Anguilliformes</taxon>
        <taxon>Anguillidae</taxon>
        <taxon>Anguilla</taxon>
    </lineage>
</organism>
<sequence length="49" mass="5564">MFIYSLVFLGPLGPFPGLGVFIATHCFEIIWFGRTFYCILIQSRPPSLP</sequence>
<reference evidence="2" key="1">
    <citation type="submission" date="2014-11" db="EMBL/GenBank/DDBJ databases">
        <authorList>
            <person name="Amaro Gonzalez C."/>
        </authorList>
    </citation>
    <scope>NUCLEOTIDE SEQUENCE</scope>
</reference>
<evidence type="ECO:0000313" key="2">
    <source>
        <dbReference type="EMBL" id="JAH16808.1"/>
    </source>
</evidence>
<keyword evidence="1" id="KW-1133">Transmembrane helix</keyword>